<organism evidence="4 5">
    <name type="scientific">Hyaloscypha variabilis (strain UAMH 11265 / GT02V1 / F)</name>
    <name type="common">Meliniomyces variabilis</name>
    <dbReference type="NCBI Taxonomy" id="1149755"/>
    <lineage>
        <taxon>Eukaryota</taxon>
        <taxon>Fungi</taxon>
        <taxon>Dikarya</taxon>
        <taxon>Ascomycota</taxon>
        <taxon>Pezizomycotina</taxon>
        <taxon>Leotiomycetes</taxon>
        <taxon>Helotiales</taxon>
        <taxon>Hyaloscyphaceae</taxon>
        <taxon>Hyaloscypha</taxon>
        <taxon>Hyaloscypha variabilis</taxon>
    </lineage>
</organism>
<feature type="compositionally biased region" description="Polar residues" evidence="2">
    <location>
        <begin position="48"/>
        <end position="79"/>
    </location>
</feature>
<sequence>MSTSHNSPYEAVRSTSYSASRPPTMNILPSASQGLTSSLKDELEGPSAFSQNIRNQTHLNCDVPSNNEQRYSHNPPSQDSHPRPVMAHQERIAFNPALEKQSHATKLQDRNKDQSEQITELRIKVAVLENELLHAKKDKEAVEKSLSIVIESLTRFHTSNSSAVLACDSDGNTRDVRLRKGTSTANGDKFLEGGGPRFDARGLEKENEYLRRENRVLRKREADIGYEVAMKNLLGEEGEQRVHFQPEMSGVGSVRDKGKGKERVVNGAAFDNHFQSSRGNGGPTPEQLVGSWGNSNHSFQHDGDGNILTSKDLIGSWGNPSFTAGDPGPSNVNNSFGSGSTTVPNTPILDATSFESSFVDVGMHSLEENMNMGSDGFPPALSFPPSDANSNTAADKRAGDEEEKNIDEQLQEQQAALEKFNAIPKPSVLNVGFSLEGTKRGNDYDTNPFTNSQPYPQTHSLTYHREGSMQDYQRFSSRRPTSGPRSSFTNAPSFDLKIPGDLSGDQDLWANNQERKDAVQIHTQAVSSRLRDAEIKYPEFFRYGIRYLPAKDDSNYFRTVMLMNLPLDTSIRDVLNRVRGGEVISAILLNTQAITGSLSARIVFRQEAAAEAYTLYCTSHPLLFHSSDSSSEIQRAHITHLQTPTFPLSPRHLSRLTTHAQTRCLSIPSFPPSFSLNTLERHLSKGSGVRGDMLAEMWIDEEGTLHLQFSSVFWAGAAFGILTSFAMYRGLEVLFADDPCAGPVEELGEEVAPRPSLFPRNWAELQRRYAALGSSSGLDVSGGVGGEVLAEQRKRVLGMGRGGDEVVDEVQGMQRKRLAALDNQKVEIPSFSGTGIQGGSWADEVIDELEDDSAPIASLSSTSQLGGRESQGLAPPQGLSHPVGLSGSKYAPRHASPASTSLFDPSPSQALFPISNYTSEHNISNVNGEQESNDQDPVTETQLMQTTKQNKSPPKVSLQELLASPASSVASSSPRTTQTRRTASDSNHLANDGAVVREPRGPKGRGNGFGGEKMKGCESEEAEAGSGVEGGGLGLRVEVERVRNPDEILLEGEVSECEVEDGA</sequence>
<evidence type="ECO:0000313" key="4">
    <source>
        <dbReference type="EMBL" id="PMD39522.1"/>
    </source>
</evidence>
<feature type="region of interest" description="Disordered" evidence="2">
    <location>
        <begin position="858"/>
        <end position="907"/>
    </location>
</feature>
<keyword evidence="1" id="KW-0175">Coiled coil</keyword>
<feature type="compositionally biased region" description="Polar residues" evidence="2">
    <location>
        <begin position="1"/>
        <end position="38"/>
    </location>
</feature>
<evidence type="ECO:0000259" key="3">
    <source>
        <dbReference type="PROSITE" id="PS51938"/>
    </source>
</evidence>
<feature type="compositionally biased region" description="Polar residues" evidence="2">
    <location>
        <begin position="897"/>
        <end position="907"/>
    </location>
</feature>
<evidence type="ECO:0000313" key="5">
    <source>
        <dbReference type="Proteomes" id="UP000235786"/>
    </source>
</evidence>
<feature type="compositionally biased region" description="Low complexity" evidence="2">
    <location>
        <begin position="963"/>
        <end position="981"/>
    </location>
</feature>
<feature type="compositionally biased region" description="Low complexity" evidence="2">
    <location>
        <begin position="474"/>
        <end position="489"/>
    </location>
</feature>
<accession>A0A2J6RLZ0</accession>
<keyword evidence="5" id="KW-1185">Reference proteome</keyword>
<feature type="region of interest" description="Disordered" evidence="2">
    <location>
        <begin position="318"/>
        <end position="348"/>
    </location>
</feature>
<proteinExistence type="predicted"/>
<feature type="region of interest" description="Disordered" evidence="2">
    <location>
        <begin position="439"/>
        <end position="495"/>
    </location>
</feature>
<dbReference type="Proteomes" id="UP000235786">
    <property type="component" value="Unassembled WGS sequence"/>
</dbReference>
<dbReference type="AlphaFoldDB" id="A0A2J6RLZ0"/>
<evidence type="ECO:0000256" key="1">
    <source>
        <dbReference type="SAM" id="Coils"/>
    </source>
</evidence>
<reference evidence="4 5" key="1">
    <citation type="submission" date="2016-04" db="EMBL/GenBank/DDBJ databases">
        <title>A degradative enzymes factory behind the ericoid mycorrhizal symbiosis.</title>
        <authorList>
            <consortium name="DOE Joint Genome Institute"/>
            <person name="Martino E."/>
            <person name="Morin E."/>
            <person name="Grelet G."/>
            <person name="Kuo A."/>
            <person name="Kohler A."/>
            <person name="Daghino S."/>
            <person name="Barry K."/>
            <person name="Choi C."/>
            <person name="Cichocki N."/>
            <person name="Clum A."/>
            <person name="Copeland A."/>
            <person name="Hainaut M."/>
            <person name="Haridas S."/>
            <person name="Labutti K."/>
            <person name="Lindquist E."/>
            <person name="Lipzen A."/>
            <person name="Khouja H.-R."/>
            <person name="Murat C."/>
            <person name="Ohm R."/>
            <person name="Olson A."/>
            <person name="Spatafora J."/>
            <person name="Veneault-Fourrey C."/>
            <person name="Henrissat B."/>
            <person name="Grigoriev I."/>
            <person name="Martin F."/>
            <person name="Perotto S."/>
        </authorList>
    </citation>
    <scope>NUCLEOTIDE SEQUENCE [LARGE SCALE GENOMIC DNA]</scope>
    <source>
        <strain evidence="4 5">F</strain>
    </source>
</reference>
<feature type="region of interest" description="Disordered" evidence="2">
    <location>
        <begin position="944"/>
        <end position="1031"/>
    </location>
</feature>
<feature type="compositionally biased region" description="Polar residues" evidence="2">
    <location>
        <begin position="444"/>
        <end position="461"/>
    </location>
</feature>
<feature type="region of interest" description="Disordered" evidence="2">
    <location>
        <begin position="1"/>
        <end position="83"/>
    </location>
</feature>
<dbReference type="STRING" id="1149755.A0A2J6RLZ0"/>
<name>A0A2J6RLZ0_HYAVF</name>
<feature type="domain" description="SUZ-C" evidence="3">
    <location>
        <begin position="970"/>
        <end position="1013"/>
    </location>
</feature>
<gene>
    <name evidence="4" type="ORF">L207DRAFT_634099</name>
</gene>
<feature type="compositionally biased region" description="Polar residues" evidence="2">
    <location>
        <begin position="330"/>
        <end position="345"/>
    </location>
</feature>
<feature type="region of interest" description="Disordered" evidence="2">
    <location>
        <begin position="370"/>
        <end position="410"/>
    </location>
</feature>
<dbReference type="PROSITE" id="PS51938">
    <property type="entry name" value="SUZ_C"/>
    <property type="match status" value="1"/>
</dbReference>
<feature type="coiled-coil region" evidence="1">
    <location>
        <begin position="104"/>
        <end position="145"/>
    </location>
</feature>
<protein>
    <recommendedName>
        <fullName evidence="3">SUZ-C domain-containing protein</fullName>
    </recommendedName>
</protein>
<dbReference type="EMBL" id="KZ613946">
    <property type="protein sequence ID" value="PMD39522.1"/>
    <property type="molecule type" value="Genomic_DNA"/>
</dbReference>
<evidence type="ECO:0000256" key="2">
    <source>
        <dbReference type="SAM" id="MobiDB-lite"/>
    </source>
</evidence>
<dbReference type="OrthoDB" id="5244622at2759"/>
<dbReference type="InterPro" id="IPR024642">
    <property type="entry name" value="SUZ-C"/>
</dbReference>